<reference evidence="3" key="2">
    <citation type="submission" date="2021-03" db="UniProtKB">
        <authorList>
            <consortium name="EnsemblPlants"/>
        </authorList>
    </citation>
    <scope>IDENTIFICATION</scope>
</reference>
<evidence type="ECO:0000313" key="4">
    <source>
        <dbReference type="Proteomes" id="UP000596661"/>
    </source>
</evidence>
<accession>A0A803PV45</accession>
<sequence>MALKLDMSKAYDHIELGYLKVVMNRMGFAEKWISLVMHCVSSVSYSIIHGNQTIEPILPSRGIRQGDLLSTYLFIICAEGFSSLIQKFKDNRILQASLGAAESVLTLLHTYEEASGQKVNVSKSSVFFSTSVEAALRAQICTNLGMAEALDGSLYLGLPNIVGRNKNVILGFIKNNIINQINRWEALVSALDYRLYFCDYRRDVGNAIRVMTSLMYKLNQIFVKRGKFRLTIFPGSVDHAFVVALIVIFLHG</sequence>
<keyword evidence="1" id="KW-1133">Transmembrane helix</keyword>
<dbReference type="PANTHER" id="PTHR33116">
    <property type="entry name" value="REVERSE TRANSCRIPTASE ZINC-BINDING DOMAIN-CONTAINING PROTEIN-RELATED-RELATED"/>
    <property type="match status" value="1"/>
</dbReference>
<evidence type="ECO:0000256" key="1">
    <source>
        <dbReference type="SAM" id="Phobius"/>
    </source>
</evidence>
<protein>
    <recommendedName>
        <fullName evidence="2">Reverse transcriptase domain-containing protein</fullName>
    </recommendedName>
</protein>
<feature type="transmembrane region" description="Helical" evidence="1">
    <location>
        <begin position="230"/>
        <end position="250"/>
    </location>
</feature>
<dbReference type="AlphaFoldDB" id="A0A803PV45"/>
<dbReference type="Proteomes" id="UP000596661">
    <property type="component" value="Chromosome 6"/>
</dbReference>
<keyword evidence="1" id="KW-0472">Membrane</keyword>
<name>A0A803PV45_CANSA</name>
<dbReference type="PROSITE" id="PS50878">
    <property type="entry name" value="RT_POL"/>
    <property type="match status" value="1"/>
</dbReference>
<dbReference type="Gene3D" id="2.40.160.200">
    <property type="entry name" value="LURP1-related"/>
    <property type="match status" value="1"/>
</dbReference>
<reference evidence="3" key="1">
    <citation type="submission" date="2018-11" db="EMBL/GenBank/DDBJ databases">
        <authorList>
            <person name="Grassa J C."/>
        </authorList>
    </citation>
    <scope>NUCLEOTIDE SEQUENCE [LARGE SCALE GENOMIC DNA]</scope>
</reference>
<dbReference type="Gramene" id="evm.model.06.1586">
    <property type="protein sequence ID" value="cds.evm.model.06.1586"/>
    <property type="gene ID" value="evm.TU.06.1586"/>
</dbReference>
<feature type="domain" description="Reverse transcriptase" evidence="2">
    <location>
        <begin position="1"/>
        <end position="160"/>
    </location>
</feature>
<dbReference type="InterPro" id="IPR038595">
    <property type="entry name" value="LOR_sf"/>
</dbReference>
<dbReference type="EnsemblPlants" id="evm.model.06.1586">
    <property type="protein sequence ID" value="cds.evm.model.06.1586"/>
    <property type="gene ID" value="evm.TU.06.1586"/>
</dbReference>
<dbReference type="Pfam" id="PF00078">
    <property type="entry name" value="RVT_1"/>
    <property type="match status" value="1"/>
</dbReference>
<dbReference type="EMBL" id="UZAU01000615">
    <property type="status" value="NOT_ANNOTATED_CDS"/>
    <property type="molecule type" value="Genomic_DNA"/>
</dbReference>
<dbReference type="InterPro" id="IPR007612">
    <property type="entry name" value="LOR"/>
</dbReference>
<evidence type="ECO:0000259" key="2">
    <source>
        <dbReference type="PROSITE" id="PS50878"/>
    </source>
</evidence>
<keyword evidence="4" id="KW-1185">Reference proteome</keyword>
<evidence type="ECO:0000313" key="3">
    <source>
        <dbReference type="EnsemblPlants" id="cds.evm.model.06.1586"/>
    </source>
</evidence>
<proteinExistence type="predicted"/>
<dbReference type="Pfam" id="PF04525">
    <property type="entry name" value="LOR"/>
    <property type="match status" value="1"/>
</dbReference>
<organism evidence="3 4">
    <name type="scientific">Cannabis sativa</name>
    <name type="common">Hemp</name>
    <name type="synonym">Marijuana</name>
    <dbReference type="NCBI Taxonomy" id="3483"/>
    <lineage>
        <taxon>Eukaryota</taxon>
        <taxon>Viridiplantae</taxon>
        <taxon>Streptophyta</taxon>
        <taxon>Embryophyta</taxon>
        <taxon>Tracheophyta</taxon>
        <taxon>Spermatophyta</taxon>
        <taxon>Magnoliopsida</taxon>
        <taxon>eudicotyledons</taxon>
        <taxon>Gunneridae</taxon>
        <taxon>Pentapetalae</taxon>
        <taxon>rosids</taxon>
        <taxon>fabids</taxon>
        <taxon>Rosales</taxon>
        <taxon>Cannabaceae</taxon>
        <taxon>Cannabis</taxon>
    </lineage>
</organism>
<keyword evidence="1" id="KW-0812">Transmembrane</keyword>
<dbReference type="PANTHER" id="PTHR33116:SF86">
    <property type="entry name" value="REVERSE TRANSCRIPTASE DOMAIN-CONTAINING PROTEIN"/>
    <property type="match status" value="1"/>
</dbReference>
<dbReference type="InterPro" id="IPR000477">
    <property type="entry name" value="RT_dom"/>
</dbReference>